<keyword evidence="1" id="KW-0732">Signal</keyword>
<gene>
    <name evidence="3" type="ORF">QQ020_33280</name>
</gene>
<dbReference type="Pfam" id="PF00144">
    <property type="entry name" value="Beta-lactamase"/>
    <property type="match status" value="1"/>
</dbReference>
<feature type="signal peptide" evidence="1">
    <location>
        <begin position="1"/>
        <end position="20"/>
    </location>
</feature>
<comment type="caution">
    <text evidence="3">The sequence shown here is derived from an EMBL/GenBank/DDBJ whole genome shotgun (WGS) entry which is preliminary data.</text>
</comment>
<dbReference type="InterPro" id="IPR012338">
    <property type="entry name" value="Beta-lactam/transpept-like"/>
</dbReference>
<dbReference type="Proteomes" id="UP001172083">
    <property type="component" value="Unassembled WGS sequence"/>
</dbReference>
<evidence type="ECO:0000259" key="2">
    <source>
        <dbReference type="Pfam" id="PF00144"/>
    </source>
</evidence>
<protein>
    <submittedName>
        <fullName evidence="3">Serine hydrolase domain-containing protein</fullName>
        <ecNumber evidence="3">3.1.1.103</ecNumber>
    </submittedName>
</protein>
<feature type="domain" description="Beta-lactamase-related" evidence="2">
    <location>
        <begin position="34"/>
        <end position="341"/>
    </location>
</feature>
<organism evidence="3 4">
    <name type="scientific">Agaribacillus aureus</name>
    <dbReference type="NCBI Taxonomy" id="3051825"/>
    <lineage>
        <taxon>Bacteria</taxon>
        <taxon>Pseudomonadati</taxon>
        <taxon>Bacteroidota</taxon>
        <taxon>Cytophagia</taxon>
        <taxon>Cytophagales</taxon>
        <taxon>Splendidivirgaceae</taxon>
        <taxon>Agaribacillus</taxon>
    </lineage>
</organism>
<name>A0ABT8LIG5_9BACT</name>
<dbReference type="PANTHER" id="PTHR46825:SF7">
    <property type="entry name" value="D-ALANYL-D-ALANINE CARBOXYPEPTIDASE"/>
    <property type="match status" value="1"/>
</dbReference>
<reference evidence="3" key="1">
    <citation type="submission" date="2023-06" db="EMBL/GenBank/DDBJ databases">
        <title>Genomic of Agaribacillus aureum.</title>
        <authorList>
            <person name="Wang G."/>
        </authorList>
    </citation>
    <scope>NUCLEOTIDE SEQUENCE</scope>
    <source>
        <strain evidence="3">BMA12</strain>
    </source>
</reference>
<evidence type="ECO:0000313" key="4">
    <source>
        <dbReference type="Proteomes" id="UP001172083"/>
    </source>
</evidence>
<keyword evidence="4" id="KW-1185">Reference proteome</keyword>
<proteinExistence type="predicted"/>
<keyword evidence="3" id="KW-0378">Hydrolase</keyword>
<feature type="chain" id="PRO_5045683947" evidence="1">
    <location>
        <begin position="21"/>
        <end position="360"/>
    </location>
</feature>
<accession>A0ABT8LIG5</accession>
<sequence length="360" mass="39868">MKMYLSLLLPFLLVFTSCSDDETAADDGLKRIERQVTKIAKSGNLPSLEVTVQTQEDVLTFSFHNEQITPQSTFGIGSTTKLLAATLVIRKIEVGELSLSDKITEYIAPEQINFIGGVENVTVKNLLNHTSGIADYTKHGNWGSAVVAGNAPKTFEEKLQYINPASAQMGSFNYSNSNYLLLQKIIESIDGKTFDQSFNDFYAAYGLNIILETTKTGLESFFAQDANATMNVSGWHEHYGFDGGAYANTNDMNGFLRKLFIEKSILSSNSLTMLEDWVSMDDMTIPVGAGSLYEYGHGLMKLKFGDDSYIGHSGGTLRYQSFVFFNPQHDVTISVLTNCSGQHYNNVFFQEVIPAILDEL</sequence>
<dbReference type="GO" id="GO:0016787">
    <property type="term" value="F:hydrolase activity"/>
    <property type="evidence" value="ECO:0007669"/>
    <property type="project" value="UniProtKB-KW"/>
</dbReference>
<dbReference type="RefSeq" id="WP_346762329.1">
    <property type="nucleotide sequence ID" value="NZ_JAUJEB010000012.1"/>
</dbReference>
<evidence type="ECO:0000256" key="1">
    <source>
        <dbReference type="SAM" id="SignalP"/>
    </source>
</evidence>
<dbReference type="Gene3D" id="3.40.710.10">
    <property type="entry name" value="DD-peptidase/beta-lactamase superfamily"/>
    <property type="match status" value="1"/>
</dbReference>
<evidence type="ECO:0000313" key="3">
    <source>
        <dbReference type="EMBL" id="MDN5216991.1"/>
    </source>
</evidence>
<dbReference type="InterPro" id="IPR050491">
    <property type="entry name" value="AmpC-like"/>
</dbReference>
<dbReference type="PROSITE" id="PS51257">
    <property type="entry name" value="PROKAR_LIPOPROTEIN"/>
    <property type="match status" value="1"/>
</dbReference>
<dbReference type="SUPFAM" id="SSF56601">
    <property type="entry name" value="beta-lactamase/transpeptidase-like"/>
    <property type="match status" value="1"/>
</dbReference>
<dbReference type="InterPro" id="IPR001466">
    <property type="entry name" value="Beta-lactam-related"/>
</dbReference>
<dbReference type="EMBL" id="JAUJEB010000012">
    <property type="protein sequence ID" value="MDN5216991.1"/>
    <property type="molecule type" value="Genomic_DNA"/>
</dbReference>
<dbReference type="PANTHER" id="PTHR46825">
    <property type="entry name" value="D-ALANYL-D-ALANINE-CARBOXYPEPTIDASE/ENDOPEPTIDASE AMPH"/>
    <property type="match status" value="1"/>
</dbReference>
<dbReference type="EC" id="3.1.1.103" evidence="3"/>